<evidence type="ECO:0000256" key="1">
    <source>
        <dbReference type="SAM" id="MobiDB-lite"/>
    </source>
</evidence>
<reference evidence="2" key="2">
    <citation type="submission" date="2014-07" db="EMBL/GenBank/DDBJ databases">
        <authorList>
            <person name="Hull J."/>
        </authorList>
    </citation>
    <scope>NUCLEOTIDE SEQUENCE</scope>
</reference>
<evidence type="ECO:0000313" key="2">
    <source>
        <dbReference type="EMBL" id="JAG29137.1"/>
    </source>
</evidence>
<feature type="compositionally biased region" description="Polar residues" evidence="1">
    <location>
        <begin position="464"/>
        <end position="486"/>
    </location>
</feature>
<feature type="compositionally biased region" description="Polar residues" evidence="1">
    <location>
        <begin position="11"/>
        <end position="27"/>
    </location>
</feature>
<feature type="compositionally biased region" description="Polar residues" evidence="1">
    <location>
        <begin position="81"/>
        <end position="92"/>
    </location>
</feature>
<feature type="compositionally biased region" description="Polar residues" evidence="1">
    <location>
        <begin position="227"/>
        <end position="240"/>
    </location>
</feature>
<feature type="compositionally biased region" description="Low complexity" evidence="1">
    <location>
        <begin position="244"/>
        <end position="259"/>
    </location>
</feature>
<sequence length="557" mass="61491">MSRDRGPDTASLRSQSSSETNSDCQTEGESDDRLHKPAPQRIAASERGLNSHVASSRKRSQSRSMDYAEPSFNDQWIYAVPSTTSRSNTSLNYRKEEDFDGPNSNAASSRKHNQSRSMDDDRRGAENRRKTAANYPSEGESNAGTQESMSRTSRHCGGQYESDHPADCSCKQCVDAKTCHCCAVCPCSNKRKPEDIPKWVECDLYNTPIVTTRDSEHQQRKRDVASAKSSTIGRLSSNEPSLPKVKGSSSTVASSSVFKHGSLPNPNVDDEDENCQDTGGKSLRRSRSRSIDKFGPPTATSKRKTTINIRSKEDIDDGEIVPPNSKTQPEGILTVRNRADSPCYCDDQVDKTDSARRSSSSKNPRQSDYIVGQVKTPMWNDRCDSPDEDNMNGRQSMSPTSRYSDAEPLRSRTRSLGRSRSRSFDNTGANERSSTKQNYQSYGESNDSLRSRSRSQSLDDPGGNTRSTTKQNDQSCEESNVWSSPGRSKVRSSRMNLSPIPSVSIPAIEDSGSHKEEKFSTSTSDSAEVHKTSSSRGSSSKGPCHPEYEAGRIRTPM</sequence>
<name>A0A0A9Y7V8_LYGHE</name>
<feature type="region of interest" description="Disordered" evidence="1">
    <location>
        <begin position="1"/>
        <end position="156"/>
    </location>
</feature>
<proteinExistence type="predicted"/>
<feature type="compositionally biased region" description="Polar residues" evidence="1">
    <location>
        <begin position="392"/>
        <end position="403"/>
    </location>
</feature>
<feature type="compositionally biased region" description="Basic and acidic residues" evidence="1">
    <location>
        <begin position="213"/>
        <end position="225"/>
    </location>
</feature>
<reference evidence="2" key="1">
    <citation type="journal article" date="2014" name="PLoS ONE">
        <title>Transcriptome-Based Identification of ABC Transporters in the Western Tarnished Plant Bug Lygus hesperus.</title>
        <authorList>
            <person name="Hull J.J."/>
            <person name="Chaney K."/>
            <person name="Geib S.M."/>
            <person name="Fabrick J.A."/>
            <person name="Brent C.S."/>
            <person name="Walsh D."/>
            <person name="Lavine L.C."/>
        </authorList>
    </citation>
    <scope>NUCLEOTIDE SEQUENCE</scope>
</reference>
<feature type="compositionally biased region" description="Polar residues" evidence="1">
    <location>
        <begin position="139"/>
        <end position="151"/>
    </location>
</feature>
<dbReference type="AlphaFoldDB" id="A0A0A9Y7V8"/>
<organism evidence="2">
    <name type="scientific">Lygus hesperus</name>
    <name type="common">Western plant bug</name>
    <dbReference type="NCBI Taxonomy" id="30085"/>
    <lineage>
        <taxon>Eukaryota</taxon>
        <taxon>Metazoa</taxon>
        <taxon>Ecdysozoa</taxon>
        <taxon>Arthropoda</taxon>
        <taxon>Hexapoda</taxon>
        <taxon>Insecta</taxon>
        <taxon>Pterygota</taxon>
        <taxon>Neoptera</taxon>
        <taxon>Paraneoptera</taxon>
        <taxon>Hemiptera</taxon>
        <taxon>Heteroptera</taxon>
        <taxon>Panheteroptera</taxon>
        <taxon>Cimicomorpha</taxon>
        <taxon>Miridae</taxon>
        <taxon>Mirini</taxon>
        <taxon>Lygus</taxon>
    </lineage>
</organism>
<dbReference type="EMBL" id="GBHO01014467">
    <property type="protein sequence ID" value="JAG29137.1"/>
    <property type="molecule type" value="Transcribed_RNA"/>
</dbReference>
<feature type="compositionally biased region" description="Basic and acidic residues" evidence="1">
    <location>
        <begin position="544"/>
        <end position="557"/>
    </location>
</feature>
<feature type="region of interest" description="Disordered" evidence="1">
    <location>
        <begin position="213"/>
        <end position="557"/>
    </location>
</feature>
<accession>A0A0A9Y7V8</accession>
<feature type="compositionally biased region" description="Polar residues" evidence="1">
    <location>
        <begin position="357"/>
        <end position="366"/>
    </location>
</feature>
<feature type="non-terminal residue" evidence="2">
    <location>
        <position position="557"/>
    </location>
</feature>
<feature type="compositionally biased region" description="Basic and acidic residues" evidence="1">
    <location>
        <begin position="117"/>
        <end position="129"/>
    </location>
</feature>
<gene>
    <name evidence="2" type="ORF">CM83_7357</name>
</gene>
<feature type="compositionally biased region" description="Basic residues" evidence="1">
    <location>
        <begin position="411"/>
        <end position="421"/>
    </location>
</feature>
<feature type="compositionally biased region" description="Polar residues" evidence="1">
    <location>
        <begin position="424"/>
        <end position="444"/>
    </location>
</feature>
<protein>
    <submittedName>
        <fullName evidence="2">Uncharacterized protein</fullName>
    </submittedName>
</protein>